<feature type="domain" description="ABC transmembrane type-1" evidence="9">
    <location>
        <begin position="98"/>
        <end position="290"/>
    </location>
</feature>
<evidence type="ECO:0000259" key="9">
    <source>
        <dbReference type="PROSITE" id="PS50928"/>
    </source>
</evidence>
<evidence type="ECO:0000256" key="4">
    <source>
        <dbReference type="ARBA" id="ARBA00022692"/>
    </source>
</evidence>
<protein>
    <submittedName>
        <fullName evidence="10">ABC transporter permease</fullName>
    </submittedName>
</protein>
<keyword evidence="4 7" id="KW-0812">Transmembrane</keyword>
<dbReference type="SUPFAM" id="SSF161098">
    <property type="entry name" value="MetI-like"/>
    <property type="match status" value="1"/>
</dbReference>
<proteinExistence type="inferred from homology"/>
<dbReference type="Pfam" id="PF00528">
    <property type="entry name" value="BPD_transp_1"/>
    <property type="match status" value="1"/>
</dbReference>
<keyword evidence="2 7" id="KW-0813">Transport</keyword>
<dbReference type="PROSITE" id="PS50928">
    <property type="entry name" value="ABC_TM1"/>
    <property type="match status" value="1"/>
</dbReference>
<dbReference type="STRING" id="1428628.WN71_029560"/>
<dbReference type="Gene3D" id="1.10.3720.10">
    <property type="entry name" value="MetI-like"/>
    <property type="match status" value="1"/>
</dbReference>
<evidence type="ECO:0000256" key="5">
    <source>
        <dbReference type="ARBA" id="ARBA00022989"/>
    </source>
</evidence>
<dbReference type="EMBL" id="LAVA02000083">
    <property type="protein sequence ID" value="OIJ64302.1"/>
    <property type="molecule type" value="Genomic_DNA"/>
</dbReference>
<dbReference type="InterPro" id="IPR035906">
    <property type="entry name" value="MetI-like_sf"/>
</dbReference>
<evidence type="ECO:0000313" key="10">
    <source>
        <dbReference type="EMBL" id="OIJ64302.1"/>
    </source>
</evidence>
<evidence type="ECO:0000313" key="11">
    <source>
        <dbReference type="Proteomes" id="UP000034196"/>
    </source>
</evidence>
<dbReference type="RefSeq" id="WP_052743163.1">
    <property type="nucleotide sequence ID" value="NZ_LAVA02000083.1"/>
</dbReference>
<dbReference type="Proteomes" id="UP000034196">
    <property type="component" value="Unassembled WGS sequence"/>
</dbReference>
<name>A0A1J4NT60_9ACTN</name>
<feature type="region of interest" description="Disordered" evidence="8">
    <location>
        <begin position="1"/>
        <end position="28"/>
    </location>
</feature>
<feature type="transmembrane region" description="Helical" evidence="7">
    <location>
        <begin position="135"/>
        <end position="160"/>
    </location>
</feature>
<keyword evidence="11" id="KW-1185">Reference proteome</keyword>
<dbReference type="PANTHER" id="PTHR43744">
    <property type="entry name" value="ABC TRANSPORTER PERMEASE PROTEIN MG189-RELATED-RELATED"/>
    <property type="match status" value="1"/>
</dbReference>
<comment type="subcellular location">
    <subcellularLocation>
        <location evidence="1 7">Cell membrane</location>
        <topology evidence="1 7">Multi-pass membrane protein</topology>
    </subcellularLocation>
</comment>
<dbReference type="CDD" id="cd06261">
    <property type="entry name" value="TM_PBP2"/>
    <property type="match status" value="1"/>
</dbReference>
<evidence type="ECO:0000256" key="8">
    <source>
        <dbReference type="SAM" id="MobiDB-lite"/>
    </source>
</evidence>
<evidence type="ECO:0000256" key="7">
    <source>
        <dbReference type="RuleBase" id="RU363032"/>
    </source>
</evidence>
<evidence type="ECO:0000256" key="2">
    <source>
        <dbReference type="ARBA" id="ARBA00022448"/>
    </source>
</evidence>
<evidence type="ECO:0000256" key="6">
    <source>
        <dbReference type="ARBA" id="ARBA00023136"/>
    </source>
</evidence>
<dbReference type="GO" id="GO:0055085">
    <property type="term" value="P:transmembrane transport"/>
    <property type="evidence" value="ECO:0007669"/>
    <property type="project" value="InterPro"/>
</dbReference>
<keyword evidence="6 7" id="KW-0472">Membrane</keyword>
<feature type="transmembrane region" description="Helical" evidence="7">
    <location>
        <begin position="37"/>
        <end position="59"/>
    </location>
</feature>
<sequence>MAVDTPLKTASARIGGRTARNGRPGRPRHGRRLGRRLWVKAVVAVLLVVEVYPLVWMFLTSLKSNDDYLNHSTWSLPTHWEWSNYSAAWTTGHIGLYVRNSLLAVLPSLALILLLGAAAGFALQIMVWKGRSLTLLLFLAGIMVPSQMILLPLFTVYFQAGLSGTLWPLILTYTGTGLPLTVFMMATYYKSVPRELFEAATIDGAGILRAFWSISLPVVRNAVLTVGLVQFFFLWNDLLIALTFTNDQDLRTIQVGLLNFTGDFGATQYGPLFAAICINVFGTLLVYLFLNQKVMKGLTGGAVKG</sequence>
<gene>
    <name evidence="10" type="ORF">WN71_029560</name>
</gene>
<feature type="transmembrane region" description="Helical" evidence="7">
    <location>
        <begin position="102"/>
        <end position="123"/>
    </location>
</feature>
<feature type="transmembrane region" description="Helical" evidence="7">
    <location>
        <begin position="166"/>
        <end position="189"/>
    </location>
</feature>
<feature type="transmembrane region" description="Helical" evidence="7">
    <location>
        <begin position="269"/>
        <end position="290"/>
    </location>
</feature>
<dbReference type="InterPro" id="IPR000515">
    <property type="entry name" value="MetI-like"/>
</dbReference>
<dbReference type="PANTHER" id="PTHR43744:SF12">
    <property type="entry name" value="ABC TRANSPORTER PERMEASE PROTEIN MG189-RELATED"/>
    <property type="match status" value="1"/>
</dbReference>
<organism evidence="10 11">
    <name type="scientific">Streptomyces mangrovisoli</name>
    <dbReference type="NCBI Taxonomy" id="1428628"/>
    <lineage>
        <taxon>Bacteria</taxon>
        <taxon>Bacillati</taxon>
        <taxon>Actinomycetota</taxon>
        <taxon>Actinomycetes</taxon>
        <taxon>Kitasatosporales</taxon>
        <taxon>Streptomycetaceae</taxon>
        <taxon>Streptomyces</taxon>
    </lineage>
</organism>
<comment type="similarity">
    <text evidence="7">Belongs to the binding-protein-dependent transport system permease family.</text>
</comment>
<evidence type="ECO:0000256" key="1">
    <source>
        <dbReference type="ARBA" id="ARBA00004651"/>
    </source>
</evidence>
<feature type="transmembrane region" description="Helical" evidence="7">
    <location>
        <begin position="210"/>
        <end position="235"/>
    </location>
</feature>
<dbReference type="AlphaFoldDB" id="A0A1J4NT60"/>
<comment type="caution">
    <text evidence="10">The sequence shown here is derived from an EMBL/GenBank/DDBJ whole genome shotgun (WGS) entry which is preliminary data.</text>
</comment>
<dbReference type="OrthoDB" id="61122at2"/>
<accession>A0A1J4NT60</accession>
<keyword evidence="3" id="KW-1003">Cell membrane</keyword>
<keyword evidence="5 7" id="KW-1133">Transmembrane helix</keyword>
<reference evidence="10" key="1">
    <citation type="submission" date="2016-10" db="EMBL/GenBank/DDBJ databases">
        <title>Genome sequence of Streptomyces mangrovisoli MUSC 149.</title>
        <authorList>
            <person name="Lee L.-H."/>
            <person name="Ser H.-L."/>
        </authorList>
    </citation>
    <scope>NUCLEOTIDE SEQUENCE [LARGE SCALE GENOMIC DNA]</scope>
    <source>
        <strain evidence="10">MUSC 149</strain>
    </source>
</reference>
<evidence type="ECO:0000256" key="3">
    <source>
        <dbReference type="ARBA" id="ARBA00022475"/>
    </source>
</evidence>
<dbReference type="GO" id="GO:0005886">
    <property type="term" value="C:plasma membrane"/>
    <property type="evidence" value="ECO:0007669"/>
    <property type="project" value="UniProtKB-SubCell"/>
</dbReference>